<keyword evidence="1" id="KW-0472">Membrane</keyword>
<gene>
    <name evidence="3" type="ORF">R3I93_019122</name>
</gene>
<sequence>MPGTVSTNATCVTRRMLQVALLLLLAICTSAPVPTTVKTVQQGATVNEPIISVSTLEKHDQLMAYHGGELSAQYFCDNGTCHNMQASVCQFQVYSEDLCLIIPNVNVSDSGQYNVVLNGHQDVMNLVLRVEVPQRSISPPVTAVPVVLLAGLFLAICSIF</sequence>
<keyword evidence="1" id="KW-0812">Transmembrane</keyword>
<name>A0AAN9CH43_9TELE</name>
<protein>
    <submittedName>
        <fullName evidence="3">Uncharacterized protein</fullName>
    </submittedName>
</protein>
<evidence type="ECO:0000256" key="1">
    <source>
        <dbReference type="SAM" id="Phobius"/>
    </source>
</evidence>
<accession>A0AAN9CH43</accession>
<dbReference type="EMBL" id="JAYKXH010000020">
    <property type="protein sequence ID" value="KAK7132786.1"/>
    <property type="molecule type" value="Genomic_DNA"/>
</dbReference>
<feature type="chain" id="PRO_5042920503" evidence="2">
    <location>
        <begin position="32"/>
        <end position="160"/>
    </location>
</feature>
<dbReference type="AlphaFoldDB" id="A0AAN9CH43"/>
<dbReference type="Proteomes" id="UP001364617">
    <property type="component" value="Unassembled WGS sequence"/>
</dbReference>
<evidence type="ECO:0000313" key="3">
    <source>
        <dbReference type="EMBL" id="KAK7132786.1"/>
    </source>
</evidence>
<proteinExistence type="predicted"/>
<comment type="caution">
    <text evidence="3">The sequence shown here is derived from an EMBL/GenBank/DDBJ whole genome shotgun (WGS) entry which is preliminary data.</text>
</comment>
<feature type="transmembrane region" description="Helical" evidence="1">
    <location>
        <begin position="141"/>
        <end position="159"/>
    </location>
</feature>
<organism evidence="3 4">
    <name type="scientific">Phoxinus phoxinus</name>
    <name type="common">Eurasian minnow</name>
    <dbReference type="NCBI Taxonomy" id="58324"/>
    <lineage>
        <taxon>Eukaryota</taxon>
        <taxon>Metazoa</taxon>
        <taxon>Chordata</taxon>
        <taxon>Craniata</taxon>
        <taxon>Vertebrata</taxon>
        <taxon>Euteleostomi</taxon>
        <taxon>Actinopterygii</taxon>
        <taxon>Neopterygii</taxon>
        <taxon>Teleostei</taxon>
        <taxon>Ostariophysi</taxon>
        <taxon>Cypriniformes</taxon>
        <taxon>Leuciscidae</taxon>
        <taxon>Phoxininae</taxon>
        <taxon>Phoxinus</taxon>
    </lineage>
</organism>
<reference evidence="3 4" key="1">
    <citation type="submission" date="2024-02" db="EMBL/GenBank/DDBJ databases">
        <title>Chromosome-level genome assembly of the Eurasian Minnow (Phoxinus phoxinus).</title>
        <authorList>
            <person name="Oriowo T.O."/>
            <person name="Martin S."/>
            <person name="Stange M."/>
            <person name="Chrysostomakis Y."/>
            <person name="Brown T."/>
            <person name="Winkler S."/>
            <person name="Kukowka S."/>
            <person name="Myers E.W."/>
            <person name="Bohne A."/>
        </authorList>
    </citation>
    <scope>NUCLEOTIDE SEQUENCE [LARGE SCALE GENOMIC DNA]</scope>
    <source>
        <strain evidence="3">ZFMK-TIS-60720</strain>
        <tissue evidence="3">Whole Organism</tissue>
    </source>
</reference>
<feature type="signal peptide" evidence="2">
    <location>
        <begin position="1"/>
        <end position="31"/>
    </location>
</feature>
<keyword evidence="4" id="KW-1185">Reference proteome</keyword>
<evidence type="ECO:0000256" key="2">
    <source>
        <dbReference type="SAM" id="SignalP"/>
    </source>
</evidence>
<keyword evidence="1" id="KW-1133">Transmembrane helix</keyword>
<evidence type="ECO:0000313" key="4">
    <source>
        <dbReference type="Proteomes" id="UP001364617"/>
    </source>
</evidence>
<keyword evidence="2" id="KW-0732">Signal</keyword>